<dbReference type="EMBL" id="ATLV01018245">
    <property type="status" value="NOT_ANNOTATED_CDS"/>
    <property type="molecule type" value="Genomic_DNA"/>
</dbReference>
<keyword evidence="8" id="KW-1185">Reference proteome</keyword>
<dbReference type="GO" id="GO:0005549">
    <property type="term" value="F:odorant binding"/>
    <property type="evidence" value="ECO:0007669"/>
    <property type="project" value="InterPro"/>
</dbReference>
<dbReference type="InterPro" id="IPR036728">
    <property type="entry name" value="PBP_GOBP_sf"/>
</dbReference>
<keyword evidence="4 5" id="KW-0732">Signal</keyword>
<dbReference type="OrthoDB" id="7736547at2759"/>
<dbReference type="Pfam" id="PF01395">
    <property type="entry name" value="PBP_GOBP"/>
    <property type="match status" value="1"/>
</dbReference>
<dbReference type="STRING" id="74873.A0A084VY17"/>
<dbReference type="Gene3D" id="1.10.238.20">
    <property type="entry name" value="Pheromone/general odorant binding protein domain"/>
    <property type="match status" value="1"/>
</dbReference>
<dbReference type="OMA" id="DKHMQCV"/>
<gene>
    <name evidence="6" type="ORF">ZHAS_00010614</name>
</gene>
<evidence type="ECO:0000256" key="1">
    <source>
        <dbReference type="ARBA" id="ARBA00004613"/>
    </source>
</evidence>
<evidence type="ECO:0000256" key="5">
    <source>
        <dbReference type="SAM" id="SignalP"/>
    </source>
</evidence>
<dbReference type="InterPro" id="IPR006170">
    <property type="entry name" value="PBP/GOBP"/>
</dbReference>
<evidence type="ECO:0000313" key="6">
    <source>
        <dbReference type="EMBL" id="KFB42861.1"/>
    </source>
</evidence>
<evidence type="ECO:0000256" key="4">
    <source>
        <dbReference type="ARBA" id="ARBA00022729"/>
    </source>
</evidence>
<feature type="chain" id="PRO_5010759922" evidence="5">
    <location>
        <begin position="21"/>
        <end position="168"/>
    </location>
</feature>
<dbReference type="EnsemblMetazoa" id="ASIC010614-RA">
    <property type="protein sequence ID" value="ASIC010614-PA"/>
    <property type="gene ID" value="ASIC010614"/>
</dbReference>
<feature type="signal peptide" evidence="5">
    <location>
        <begin position="1"/>
        <end position="20"/>
    </location>
</feature>
<proteinExistence type="inferred from homology"/>
<dbReference type="SUPFAM" id="SSF47565">
    <property type="entry name" value="Insect pheromone/odorant-binding proteins"/>
    <property type="match status" value="1"/>
</dbReference>
<name>A0A084VY17_ANOSI</name>
<dbReference type="AlphaFoldDB" id="A0A084VY17"/>
<dbReference type="EMBL" id="KE525226">
    <property type="protein sequence ID" value="KFB42861.1"/>
    <property type="molecule type" value="Genomic_DNA"/>
</dbReference>
<dbReference type="FunFam" id="1.10.238.20:FF:000008">
    <property type="entry name" value="D7-related 4 protein"/>
    <property type="match status" value="1"/>
</dbReference>
<comment type="subcellular location">
    <subcellularLocation>
        <location evidence="1">Secreted</location>
    </subcellularLocation>
</comment>
<evidence type="ECO:0000256" key="2">
    <source>
        <dbReference type="ARBA" id="ARBA00008098"/>
    </source>
</evidence>
<keyword evidence="3" id="KW-0964">Secreted</keyword>
<evidence type="ECO:0000313" key="8">
    <source>
        <dbReference type="Proteomes" id="UP000030765"/>
    </source>
</evidence>
<organism evidence="6">
    <name type="scientific">Anopheles sinensis</name>
    <name type="common">Mosquito</name>
    <dbReference type="NCBI Taxonomy" id="74873"/>
    <lineage>
        <taxon>Eukaryota</taxon>
        <taxon>Metazoa</taxon>
        <taxon>Ecdysozoa</taxon>
        <taxon>Arthropoda</taxon>
        <taxon>Hexapoda</taxon>
        <taxon>Insecta</taxon>
        <taxon>Pterygota</taxon>
        <taxon>Neoptera</taxon>
        <taxon>Endopterygota</taxon>
        <taxon>Diptera</taxon>
        <taxon>Nematocera</taxon>
        <taxon>Culicoidea</taxon>
        <taxon>Culicidae</taxon>
        <taxon>Anophelinae</taxon>
        <taxon>Anopheles</taxon>
    </lineage>
</organism>
<reference evidence="6 8" key="1">
    <citation type="journal article" date="2014" name="BMC Genomics">
        <title>Genome sequence of Anopheles sinensis provides insight into genetics basis of mosquito competence for malaria parasites.</title>
        <authorList>
            <person name="Zhou D."/>
            <person name="Zhang D."/>
            <person name="Ding G."/>
            <person name="Shi L."/>
            <person name="Hou Q."/>
            <person name="Ye Y."/>
            <person name="Xu Y."/>
            <person name="Zhou H."/>
            <person name="Xiong C."/>
            <person name="Li S."/>
            <person name="Yu J."/>
            <person name="Hong S."/>
            <person name="Yu X."/>
            <person name="Zou P."/>
            <person name="Chen C."/>
            <person name="Chang X."/>
            <person name="Wang W."/>
            <person name="Lv Y."/>
            <person name="Sun Y."/>
            <person name="Ma L."/>
            <person name="Shen B."/>
            <person name="Zhu C."/>
        </authorList>
    </citation>
    <scope>NUCLEOTIDE SEQUENCE [LARGE SCALE GENOMIC DNA]</scope>
</reference>
<accession>A0A084VY17</accession>
<dbReference type="VEuPathDB" id="VectorBase:ASIC010614"/>
<sequence>MKNILLAFGLVWCLVSLVQAGKSKTVEECEKNIPTSLKNRICELRQYQTVNSPDMDKHMQCILEVVGFVDGSGNVEFQELLGVLKVVDPAGDHAANIKKCVAEASNVDVTKKANTFYTCFLGTSSSSGFKKAVDYVELLRAGKLKASSPFNFGVVQGLIKQIDDGLCK</sequence>
<reference evidence="7" key="2">
    <citation type="submission" date="2020-05" db="UniProtKB">
        <authorList>
            <consortium name="EnsemblMetazoa"/>
        </authorList>
    </citation>
    <scope>IDENTIFICATION</scope>
</reference>
<protein>
    <submittedName>
        <fullName evidence="6 7">D7-related 3.2 protein</fullName>
    </submittedName>
</protein>
<dbReference type="VEuPathDB" id="VectorBase:ASIS003042"/>
<dbReference type="SMART" id="SM00708">
    <property type="entry name" value="PhBP"/>
    <property type="match status" value="1"/>
</dbReference>
<comment type="similarity">
    <text evidence="2">Belongs to the PBP/GOBP family.</text>
</comment>
<dbReference type="CDD" id="cd23992">
    <property type="entry name" value="PBP_GOBP"/>
    <property type="match status" value="1"/>
</dbReference>
<evidence type="ECO:0000313" key="7">
    <source>
        <dbReference type="EnsemblMetazoa" id="ASIC010614-PA"/>
    </source>
</evidence>
<dbReference type="GO" id="GO:0005576">
    <property type="term" value="C:extracellular region"/>
    <property type="evidence" value="ECO:0007669"/>
    <property type="project" value="UniProtKB-SubCell"/>
</dbReference>
<evidence type="ECO:0000256" key="3">
    <source>
        <dbReference type="ARBA" id="ARBA00022525"/>
    </source>
</evidence>
<dbReference type="Proteomes" id="UP000030765">
    <property type="component" value="Unassembled WGS sequence"/>
</dbReference>